<feature type="non-terminal residue" evidence="2">
    <location>
        <position position="1"/>
    </location>
</feature>
<organism evidence="2">
    <name type="scientific">Amblyomma sculptum</name>
    <name type="common">Tick</name>
    <dbReference type="NCBI Taxonomy" id="1581419"/>
    <lineage>
        <taxon>Eukaryota</taxon>
        <taxon>Metazoa</taxon>
        <taxon>Ecdysozoa</taxon>
        <taxon>Arthropoda</taxon>
        <taxon>Chelicerata</taxon>
        <taxon>Arachnida</taxon>
        <taxon>Acari</taxon>
        <taxon>Parasitiformes</taxon>
        <taxon>Ixodida</taxon>
        <taxon>Ixodoidea</taxon>
        <taxon>Ixodidae</taxon>
        <taxon>Amblyomminae</taxon>
        <taxon>Amblyomma</taxon>
    </lineage>
</organism>
<evidence type="ECO:0000256" key="1">
    <source>
        <dbReference type="SAM" id="MobiDB-lite"/>
    </source>
</evidence>
<feature type="region of interest" description="Disordered" evidence="1">
    <location>
        <begin position="1"/>
        <end position="45"/>
    </location>
</feature>
<name>A0A1E1XWA1_AMBSC</name>
<dbReference type="AlphaFoldDB" id="A0A1E1XWA1"/>
<proteinExistence type="evidence at transcript level"/>
<feature type="compositionally biased region" description="Low complexity" evidence="1">
    <location>
        <begin position="1"/>
        <end position="14"/>
    </location>
</feature>
<reference evidence="2" key="2">
    <citation type="journal article" date="2017" name="Front. Cell. Infect. Microbiol.">
        <title>Analysis of the Salivary Gland Transcriptome of Unfed and Partially Fed Amblyomma sculptum Ticks and Descriptive Proteome of the Saliva.</title>
        <authorList>
            <person name="Esteves E."/>
            <person name="Maruyama S.R."/>
            <person name="Kawahara R."/>
            <person name="Fujita A."/>
            <person name="Martins L.A."/>
            <person name="Righi A.A."/>
            <person name="Costa F.B."/>
            <person name="Palmisano G."/>
            <person name="Labruna M.B."/>
            <person name="Sa-Nunes A."/>
            <person name="Ribeiro J.M.C."/>
            <person name="Fogaca A.C."/>
        </authorList>
    </citation>
    <scope>NUCLEOTIDE SEQUENCE</scope>
</reference>
<feature type="region of interest" description="Disordered" evidence="1">
    <location>
        <begin position="240"/>
        <end position="261"/>
    </location>
</feature>
<reference evidence="2" key="1">
    <citation type="submission" date="2016-09" db="EMBL/GenBank/DDBJ databases">
        <authorList>
            <person name="Capua I."/>
            <person name="De Benedictis P."/>
            <person name="Joannis T."/>
            <person name="Lombin L.H."/>
            <person name="Cattoli G."/>
        </authorList>
    </citation>
    <scope>NUCLEOTIDE SEQUENCE</scope>
</reference>
<sequence length="261" mass="29097">SRSTSEESSGLFSSWRKRGRNEQKKRLLFNSRREPKALDHHQNAQQVNSMVNTEHALVGRDVEESTPVSVSVQTDATIAACCESAHCHPPELKDVTAQTEAYDKTFGVTGTQTDVEWENFPSTGHQERDRELRSLKDRLNLAAEEVQSKNMLATQLQTHLDSSLKQVEMSAQALQNVEKKLQLSREECETLKKQVISTQDKLELAEKAAEVERMANAQSKAEMQNLALTVQHLQAALVNLKKNGGPSPRESSSGTPKVHDV</sequence>
<dbReference type="EMBL" id="GFAA01000055">
    <property type="protein sequence ID" value="JAU03380.1"/>
    <property type="molecule type" value="mRNA"/>
</dbReference>
<feature type="compositionally biased region" description="Basic and acidic residues" evidence="1">
    <location>
        <begin position="20"/>
        <end position="42"/>
    </location>
</feature>
<protein>
    <submittedName>
        <fullName evidence="2">Uncharacterized protein</fullName>
    </submittedName>
</protein>
<evidence type="ECO:0000313" key="2">
    <source>
        <dbReference type="EMBL" id="JAU03380.1"/>
    </source>
</evidence>
<accession>A0A1E1XWA1</accession>